<feature type="compositionally biased region" description="Polar residues" evidence="1">
    <location>
        <begin position="316"/>
        <end position="325"/>
    </location>
</feature>
<keyword evidence="3" id="KW-1185">Reference proteome</keyword>
<accession>M2N8F0</accession>
<dbReference type="KEGG" id="bcom:BAUCODRAFT_25209"/>
<dbReference type="EMBL" id="KB445557">
    <property type="protein sequence ID" value="EMC95095.1"/>
    <property type="molecule type" value="Genomic_DNA"/>
</dbReference>
<protein>
    <recommendedName>
        <fullName evidence="4">Zn(2)-C6 fungal-type domain-containing protein</fullName>
    </recommendedName>
</protein>
<evidence type="ECO:0000313" key="2">
    <source>
        <dbReference type="EMBL" id="EMC95095.1"/>
    </source>
</evidence>
<dbReference type="Proteomes" id="UP000011761">
    <property type="component" value="Unassembled WGS sequence"/>
</dbReference>
<dbReference type="RefSeq" id="XP_007677346.1">
    <property type="nucleotide sequence ID" value="XM_007679156.1"/>
</dbReference>
<feature type="compositionally biased region" description="Polar residues" evidence="1">
    <location>
        <begin position="358"/>
        <end position="372"/>
    </location>
</feature>
<dbReference type="HOGENOM" id="CLU_470074_0_0_1"/>
<feature type="region of interest" description="Disordered" evidence="1">
    <location>
        <begin position="133"/>
        <end position="154"/>
    </location>
</feature>
<dbReference type="AlphaFoldDB" id="M2N8F0"/>
<evidence type="ECO:0000256" key="1">
    <source>
        <dbReference type="SAM" id="MobiDB-lite"/>
    </source>
</evidence>
<dbReference type="OrthoDB" id="5303703at2759"/>
<dbReference type="OMA" id="SWHDNDE"/>
<gene>
    <name evidence="2" type="ORF">BAUCODRAFT_25209</name>
</gene>
<feature type="region of interest" description="Disordered" evidence="1">
    <location>
        <begin position="316"/>
        <end position="372"/>
    </location>
</feature>
<name>M2N8F0_BAUPA</name>
<dbReference type="eggNOG" id="ENOG502SQIU">
    <property type="taxonomic scope" value="Eukaryota"/>
</dbReference>
<dbReference type="GeneID" id="19110277"/>
<reference evidence="2 3" key="1">
    <citation type="journal article" date="2012" name="PLoS Pathog.">
        <title>Diverse lifestyles and strategies of plant pathogenesis encoded in the genomes of eighteen Dothideomycetes fungi.</title>
        <authorList>
            <person name="Ohm R.A."/>
            <person name="Feau N."/>
            <person name="Henrissat B."/>
            <person name="Schoch C.L."/>
            <person name="Horwitz B.A."/>
            <person name="Barry K.W."/>
            <person name="Condon B.J."/>
            <person name="Copeland A.C."/>
            <person name="Dhillon B."/>
            <person name="Glaser F."/>
            <person name="Hesse C.N."/>
            <person name="Kosti I."/>
            <person name="LaButti K."/>
            <person name="Lindquist E.A."/>
            <person name="Lucas S."/>
            <person name="Salamov A.A."/>
            <person name="Bradshaw R.E."/>
            <person name="Ciuffetti L."/>
            <person name="Hamelin R.C."/>
            <person name="Kema G.H.J."/>
            <person name="Lawrence C."/>
            <person name="Scott J.A."/>
            <person name="Spatafora J.W."/>
            <person name="Turgeon B.G."/>
            <person name="de Wit P.J.G.M."/>
            <person name="Zhong S."/>
            <person name="Goodwin S.B."/>
            <person name="Grigoriev I.V."/>
        </authorList>
    </citation>
    <scope>NUCLEOTIDE SEQUENCE [LARGE SCALE GENOMIC DNA]</scope>
    <source>
        <strain evidence="2 3">UAMH 10762</strain>
    </source>
</reference>
<proteinExistence type="predicted"/>
<evidence type="ECO:0008006" key="4">
    <source>
        <dbReference type="Google" id="ProtNLM"/>
    </source>
</evidence>
<organism evidence="2 3">
    <name type="scientific">Baudoinia panamericana (strain UAMH 10762)</name>
    <name type="common">Angels' share fungus</name>
    <name type="synonym">Baudoinia compniacensis (strain UAMH 10762)</name>
    <dbReference type="NCBI Taxonomy" id="717646"/>
    <lineage>
        <taxon>Eukaryota</taxon>
        <taxon>Fungi</taxon>
        <taxon>Dikarya</taxon>
        <taxon>Ascomycota</taxon>
        <taxon>Pezizomycotina</taxon>
        <taxon>Dothideomycetes</taxon>
        <taxon>Dothideomycetidae</taxon>
        <taxon>Mycosphaerellales</taxon>
        <taxon>Teratosphaeriaceae</taxon>
        <taxon>Baudoinia</taxon>
    </lineage>
</organism>
<sequence>MATPDDKGLGDSNKYTLRPQARSAVQVFSSTWIDEDETGDYDPSQERRQLKFQRSKVRFSSADDDQQLNAPFLNNEVSEAVDTICLPKLVVRLNFLSVSGKATLQKTLSEPPAHSDLGHDDFCEGYRLRRRNVPGSPLYDPSAQVAPSYGGSDLPQDLTGHPAARGCRACFDLSIRCPLLDDERAWPCWTCQADDHDCELMIPPTVKQPCERCKSRRRNCSYRWVSEHSGPCQHCADEGYNCLAGPADEGIRTRIRYDRDWKTDPPLNRKRVLRAKTYWTCMQCREAGRVCSFAAGVNSDDCTSCTTEGRTCIPEQTTVPQQPRSATKRVDSVLASPSKRRPDNMPKDPSSNKRSKSASHLAQAQQSVQDAPGETQITLTKFCHPIAFNYDGNCSFCGGSAFPLIGLEMREVEDIDWADRRSYAEVSGGRTADGATNTKVCTACTMRRITILLCQKHLLRPIKGATSQLLDADGALMSLFSGKCRSKDRWCSICPALALYECEAPGCMDILGNSCTGCSLALCETCMLSLVGEYDGGLQKMLADMVDVSTDERPLGLRADWELLKEGGLLMRHVLSTCEH</sequence>
<evidence type="ECO:0000313" key="3">
    <source>
        <dbReference type="Proteomes" id="UP000011761"/>
    </source>
</evidence>